<gene>
    <name evidence="5" type="ORF">GCM10010102_24230</name>
</gene>
<keyword evidence="3" id="KW-1133">Transmembrane helix</keyword>
<name>A0A8H9GIQ3_9MICO</name>
<protein>
    <recommendedName>
        <fullName evidence="4">Cell envelope-related transcriptional attenuator domain-containing protein</fullName>
    </recommendedName>
</protein>
<evidence type="ECO:0000256" key="3">
    <source>
        <dbReference type="SAM" id="Phobius"/>
    </source>
</evidence>
<feature type="compositionally biased region" description="Basic and acidic residues" evidence="2">
    <location>
        <begin position="82"/>
        <end position="96"/>
    </location>
</feature>
<feature type="compositionally biased region" description="Polar residues" evidence="2">
    <location>
        <begin position="1"/>
        <end position="10"/>
    </location>
</feature>
<dbReference type="NCBIfam" id="TIGR00350">
    <property type="entry name" value="lytR_cpsA_psr"/>
    <property type="match status" value="1"/>
</dbReference>
<dbReference type="Pfam" id="PF03816">
    <property type="entry name" value="LytR_cpsA_psr"/>
    <property type="match status" value="1"/>
</dbReference>
<organism evidence="5 6">
    <name type="scientific">Promicromonospora citrea</name>
    <dbReference type="NCBI Taxonomy" id="43677"/>
    <lineage>
        <taxon>Bacteria</taxon>
        <taxon>Bacillati</taxon>
        <taxon>Actinomycetota</taxon>
        <taxon>Actinomycetes</taxon>
        <taxon>Micrococcales</taxon>
        <taxon>Promicromonosporaceae</taxon>
        <taxon>Promicromonospora</taxon>
    </lineage>
</organism>
<feature type="transmembrane region" description="Helical" evidence="3">
    <location>
        <begin position="214"/>
        <end position="237"/>
    </location>
</feature>
<comment type="caution">
    <text evidence="5">The sequence shown here is derived from an EMBL/GenBank/DDBJ whole genome shotgun (WGS) entry which is preliminary data.</text>
</comment>
<dbReference type="Proteomes" id="UP000655589">
    <property type="component" value="Unassembled WGS sequence"/>
</dbReference>
<dbReference type="EMBL" id="BMPT01000008">
    <property type="protein sequence ID" value="GGM27678.1"/>
    <property type="molecule type" value="Genomic_DNA"/>
</dbReference>
<evidence type="ECO:0000313" key="5">
    <source>
        <dbReference type="EMBL" id="GGM27678.1"/>
    </source>
</evidence>
<keyword evidence="3" id="KW-0472">Membrane</keyword>
<feature type="region of interest" description="Disordered" evidence="2">
    <location>
        <begin position="1"/>
        <end position="207"/>
    </location>
</feature>
<feature type="compositionally biased region" description="Pro residues" evidence="2">
    <location>
        <begin position="134"/>
        <end position="157"/>
    </location>
</feature>
<accession>A0A8H9GIQ3</accession>
<dbReference type="Gene3D" id="3.40.630.190">
    <property type="entry name" value="LCP protein"/>
    <property type="match status" value="1"/>
</dbReference>
<reference evidence="5" key="1">
    <citation type="journal article" date="2014" name="Int. J. Syst. Evol. Microbiol.">
        <title>Complete genome sequence of Corynebacterium casei LMG S-19264T (=DSM 44701T), isolated from a smear-ripened cheese.</title>
        <authorList>
            <consortium name="US DOE Joint Genome Institute (JGI-PGF)"/>
            <person name="Walter F."/>
            <person name="Albersmeier A."/>
            <person name="Kalinowski J."/>
            <person name="Ruckert C."/>
        </authorList>
    </citation>
    <scope>NUCLEOTIDE SEQUENCE</scope>
    <source>
        <strain evidence="5">JCM 3051</strain>
    </source>
</reference>
<keyword evidence="6" id="KW-1185">Reference proteome</keyword>
<evidence type="ECO:0000256" key="2">
    <source>
        <dbReference type="SAM" id="MobiDB-lite"/>
    </source>
</evidence>
<feature type="domain" description="Cell envelope-related transcriptional attenuator" evidence="4">
    <location>
        <begin position="279"/>
        <end position="422"/>
    </location>
</feature>
<dbReference type="AlphaFoldDB" id="A0A8H9GIQ3"/>
<comment type="similarity">
    <text evidence="1">Belongs to the LytR/CpsA/Psr (LCP) family.</text>
</comment>
<evidence type="ECO:0000313" key="6">
    <source>
        <dbReference type="Proteomes" id="UP000655589"/>
    </source>
</evidence>
<evidence type="ECO:0000259" key="4">
    <source>
        <dbReference type="Pfam" id="PF03816"/>
    </source>
</evidence>
<proteinExistence type="inferred from homology"/>
<sequence length="522" mass="53157">MSDPTTSNRSARGADDDATRVRIPPSFTPQGVSGRPGADDAIPVGDTGERRRPFPPPGTGGPANAETPGVGVPGVGSAHRIGRPEASDGARSEPRIRRQSSREVPVSGQRNTPPPVPPRRSGMPARSEAGAPPRSIPPRSTPPGAGGPPPQSIPPGRPVRASAGPVRPSPARPTPVRSAPRPAAGGGGGRGGSLPPAARGGRGGGNIRIRKGRVAGVIAVLVLVAVLAWPVGLLIWANGKIQHVEALSGASGTPGTTYLLAGSDARGSGGINDSTSGARTDTIILLHKPRSGPVALISIPRDTYAEIPGVGGNKINAAYSYGGAPLLVQTVEQLSGLTVDHYVEVGFGGVSGVVDAVGGVRLCLDYDVHDPKSKLDWKKGCHVADGKTALAFSRMRYADPTGDIGRGERQQQVIAQIGKKVADPGVLLNPANQVSLADAGLAAVVTDTDTGIIDVARLGLAFRTANGDDGVTGTPPIATINYRTPAGASAVLLDDTQTGDFWAKIRDGEFQPGEKVGGFPGL</sequence>
<dbReference type="PANTHER" id="PTHR33392:SF6">
    <property type="entry name" value="POLYISOPRENYL-TEICHOIC ACID--PEPTIDOGLYCAN TEICHOIC ACID TRANSFERASE TAGU"/>
    <property type="match status" value="1"/>
</dbReference>
<reference evidence="5" key="2">
    <citation type="submission" date="2020-09" db="EMBL/GenBank/DDBJ databases">
        <authorList>
            <person name="Sun Q."/>
            <person name="Ohkuma M."/>
        </authorList>
    </citation>
    <scope>NUCLEOTIDE SEQUENCE</scope>
    <source>
        <strain evidence="5">JCM 3051</strain>
    </source>
</reference>
<dbReference type="PANTHER" id="PTHR33392">
    <property type="entry name" value="POLYISOPRENYL-TEICHOIC ACID--PEPTIDOGLYCAN TEICHOIC ACID TRANSFERASE TAGU"/>
    <property type="match status" value="1"/>
</dbReference>
<dbReference type="InterPro" id="IPR050922">
    <property type="entry name" value="LytR/CpsA/Psr_CW_biosynth"/>
</dbReference>
<keyword evidence="3" id="KW-0812">Transmembrane</keyword>
<dbReference type="InterPro" id="IPR004474">
    <property type="entry name" value="LytR_CpsA_psr"/>
</dbReference>
<evidence type="ECO:0000256" key="1">
    <source>
        <dbReference type="ARBA" id="ARBA00006068"/>
    </source>
</evidence>
<dbReference type="RefSeq" id="WP_268241000.1">
    <property type="nucleotide sequence ID" value="NZ_BMPT01000008.1"/>
</dbReference>